<feature type="domain" description="Nucleoside phosphorylase" evidence="10">
    <location>
        <begin position="23"/>
        <end position="268"/>
    </location>
</feature>
<dbReference type="GO" id="GO:0005737">
    <property type="term" value="C:cytoplasm"/>
    <property type="evidence" value="ECO:0007669"/>
    <property type="project" value="TreeGrafter"/>
</dbReference>
<evidence type="ECO:0000256" key="2">
    <source>
        <dbReference type="ARBA" id="ARBA00005058"/>
    </source>
</evidence>
<dbReference type="SUPFAM" id="SSF53167">
    <property type="entry name" value="Purine and uridine phosphorylases"/>
    <property type="match status" value="1"/>
</dbReference>
<evidence type="ECO:0000256" key="3">
    <source>
        <dbReference type="ARBA" id="ARBA00006751"/>
    </source>
</evidence>
<feature type="binding site" evidence="9">
    <location>
        <begin position="80"/>
        <end position="82"/>
    </location>
    <ligand>
        <name>phosphate</name>
        <dbReference type="ChEBI" id="CHEBI:43474"/>
    </ligand>
</feature>
<dbReference type="NCBIfam" id="TIGR01697">
    <property type="entry name" value="PNPH-PUNA-XAPA"/>
    <property type="match status" value="1"/>
</dbReference>
<feature type="binding site" evidence="9">
    <location>
        <position position="29"/>
    </location>
    <ligand>
        <name>phosphate</name>
        <dbReference type="ChEBI" id="CHEBI:43474"/>
    </ligand>
</feature>
<dbReference type="GO" id="GO:0009116">
    <property type="term" value="P:nucleoside metabolic process"/>
    <property type="evidence" value="ECO:0007669"/>
    <property type="project" value="InterPro"/>
</dbReference>
<comment type="function">
    <text evidence="1">The purine nucleoside phosphorylases catalyze the phosphorolytic breakdown of the N-glycosidic bond in the beta-(deoxy)ribonucleoside molecules, with the formation of the corresponding free purine bases and pentose-1-phosphate. Cleaves guanosine, inosine, 2'-deoxyguanosine and 2'-deoxyinosine.</text>
</comment>
<evidence type="ECO:0000256" key="5">
    <source>
        <dbReference type="ARBA" id="ARBA00022676"/>
    </source>
</evidence>
<sequence length="272" mass="30575">MFYDQILEAVTYIQSKINRKPSYAIVLGSGLDAFVDNLLDKEVISYSSIPYFPSSNVKGHKDQLVFGKIKDKEIVCMQGRFHYYEGFTMSQVTFPIYVLHQLGVKNLIVTNACGGINESFHPGDLMIIEDYINFLGVNPLIGENDERLGPRFPDMSEPYNLKWIQFAKDCASQCQIPYKTGVYALFNGPCFETAAEIRAFKVLGADAVGMSTVPETIVANYLKMRVLGISCITNMATGISQTKHSHEEVLKVANRASDDLCRWLQHMLSQEE</sequence>
<dbReference type="NCBIfam" id="TIGR01700">
    <property type="entry name" value="PNPH"/>
    <property type="match status" value="1"/>
</dbReference>
<name>A0A7X2T4I0_9FIRM</name>
<dbReference type="EMBL" id="VUMM01000013">
    <property type="protein sequence ID" value="MSS01851.1"/>
    <property type="molecule type" value="Genomic_DNA"/>
</dbReference>
<evidence type="ECO:0000313" key="12">
    <source>
        <dbReference type="Proteomes" id="UP000470082"/>
    </source>
</evidence>
<dbReference type="RefSeq" id="WP_154460512.1">
    <property type="nucleotide sequence ID" value="NZ_VUMM01000013.1"/>
</dbReference>
<evidence type="ECO:0000256" key="1">
    <source>
        <dbReference type="ARBA" id="ARBA00002678"/>
    </source>
</evidence>
<dbReference type="CDD" id="cd09009">
    <property type="entry name" value="PNP-EcPNPII_like"/>
    <property type="match status" value="1"/>
</dbReference>
<keyword evidence="6 8" id="KW-0808">Transferase</keyword>
<dbReference type="InterPro" id="IPR011270">
    <property type="entry name" value="Pur_Nuc_Pase_Ino/Guo-sp"/>
</dbReference>
<evidence type="ECO:0000256" key="8">
    <source>
        <dbReference type="PIRNR" id="PIRNR000477"/>
    </source>
</evidence>
<feature type="binding site" evidence="9">
    <location>
        <position position="60"/>
    </location>
    <ligand>
        <name>phosphate</name>
        <dbReference type="ChEBI" id="CHEBI:43474"/>
    </ligand>
</feature>
<dbReference type="PIRSF" id="PIRSF000477">
    <property type="entry name" value="PurNPase"/>
    <property type="match status" value="1"/>
</dbReference>
<dbReference type="PROSITE" id="PS01240">
    <property type="entry name" value="PNP_MTAP_2"/>
    <property type="match status" value="1"/>
</dbReference>
<keyword evidence="12" id="KW-1185">Reference proteome</keyword>
<comment type="subunit">
    <text evidence="4">Homotrimer.</text>
</comment>
<dbReference type="InterPro" id="IPR011268">
    <property type="entry name" value="Purine_phosphorylase"/>
</dbReference>
<dbReference type="Pfam" id="PF01048">
    <property type="entry name" value="PNP_UDP_1"/>
    <property type="match status" value="1"/>
</dbReference>
<accession>A0A7X2T4I0</accession>
<dbReference type="Proteomes" id="UP000470082">
    <property type="component" value="Unassembled WGS sequence"/>
</dbReference>
<evidence type="ECO:0000256" key="9">
    <source>
        <dbReference type="PIRSR" id="PIRSR000477-2"/>
    </source>
</evidence>
<gene>
    <name evidence="11" type="ORF">FYJ50_07040</name>
</gene>
<dbReference type="InterPro" id="IPR018099">
    <property type="entry name" value="Purine_phosphorylase-2_CS"/>
</dbReference>
<comment type="catalytic activity">
    <reaction evidence="7">
        <text>a purine 2'-deoxy-D-ribonucleoside + phosphate = a purine nucleobase + 2-deoxy-alpha-D-ribose 1-phosphate</text>
        <dbReference type="Rhea" id="RHEA:36431"/>
        <dbReference type="ChEBI" id="CHEBI:26386"/>
        <dbReference type="ChEBI" id="CHEBI:43474"/>
        <dbReference type="ChEBI" id="CHEBI:57259"/>
        <dbReference type="ChEBI" id="CHEBI:142361"/>
        <dbReference type="EC" id="2.4.2.1"/>
    </reaction>
</comment>
<dbReference type="AlphaFoldDB" id="A0A7X2T4I0"/>
<protein>
    <recommendedName>
        <fullName evidence="8">Purine nucleoside phosphorylase</fullName>
        <ecNumber evidence="8">2.4.2.1</ecNumber>
    </recommendedName>
    <alternativeName>
        <fullName evidence="8">Inosine-guanosine phosphorylase</fullName>
    </alternativeName>
</protein>
<feature type="binding site" evidence="9">
    <location>
        <position position="234"/>
    </location>
    <ligand>
        <name>a purine D-ribonucleoside</name>
        <dbReference type="ChEBI" id="CHEBI:142355"/>
    </ligand>
</feature>
<organism evidence="11 12">
    <name type="scientific">Floccifex porci</name>
    <dbReference type="NCBI Taxonomy" id="2606629"/>
    <lineage>
        <taxon>Bacteria</taxon>
        <taxon>Bacillati</taxon>
        <taxon>Bacillota</taxon>
        <taxon>Erysipelotrichia</taxon>
        <taxon>Erysipelotrichales</taxon>
        <taxon>Erysipelotrichaceae</taxon>
        <taxon>Floccifex</taxon>
    </lineage>
</organism>
<feature type="binding site" evidence="9">
    <location>
        <position position="192"/>
    </location>
    <ligand>
        <name>a purine D-ribonucleoside</name>
        <dbReference type="ChEBI" id="CHEBI:142355"/>
    </ligand>
</feature>
<comment type="caution">
    <text evidence="11">The sequence shown here is derived from an EMBL/GenBank/DDBJ whole genome shotgun (WGS) entry which is preliminary data.</text>
</comment>
<feature type="binding site" evidence="9">
    <location>
        <position position="211"/>
    </location>
    <ligand>
        <name>phosphate</name>
        <dbReference type="ChEBI" id="CHEBI:43474"/>
    </ligand>
</feature>
<dbReference type="EC" id="2.4.2.1" evidence="8"/>
<evidence type="ECO:0000256" key="4">
    <source>
        <dbReference type="ARBA" id="ARBA00011233"/>
    </source>
</evidence>
<comment type="pathway">
    <text evidence="2 8">Purine metabolism; purine nucleoside salvage.</text>
</comment>
<evidence type="ECO:0000256" key="7">
    <source>
        <dbReference type="ARBA" id="ARBA00048556"/>
    </source>
</evidence>
<dbReference type="GO" id="GO:0004731">
    <property type="term" value="F:purine-nucleoside phosphorylase activity"/>
    <property type="evidence" value="ECO:0007669"/>
    <property type="project" value="UniProtKB-EC"/>
</dbReference>
<comment type="similarity">
    <text evidence="3 8">Belongs to the PNP/MTAP phosphorylase family.</text>
</comment>
<dbReference type="PANTHER" id="PTHR11904">
    <property type="entry name" value="METHYLTHIOADENOSINE/PURINE NUCLEOSIDE PHOSPHORYLASE"/>
    <property type="match status" value="1"/>
</dbReference>
<feature type="binding site" evidence="9">
    <location>
        <position position="112"/>
    </location>
    <ligand>
        <name>phosphate</name>
        <dbReference type="ChEBI" id="CHEBI:43474"/>
    </ligand>
</feature>
<dbReference type="PANTHER" id="PTHR11904:SF9">
    <property type="entry name" value="PURINE NUCLEOSIDE PHOSPHORYLASE-RELATED"/>
    <property type="match status" value="1"/>
</dbReference>
<proteinExistence type="inferred from homology"/>
<evidence type="ECO:0000259" key="10">
    <source>
        <dbReference type="Pfam" id="PF01048"/>
    </source>
</evidence>
<dbReference type="UniPathway" id="UPA00606"/>
<dbReference type="InterPro" id="IPR035994">
    <property type="entry name" value="Nucleoside_phosphorylase_sf"/>
</dbReference>
<dbReference type="Gene3D" id="3.40.50.1580">
    <property type="entry name" value="Nucleoside phosphorylase domain"/>
    <property type="match status" value="1"/>
</dbReference>
<dbReference type="InterPro" id="IPR000845">
    <property type="entry name" value="Nucleoside_phosphorylase_d"/>
</dbReference>
<evidence type="ECO:0000313" key="11">
    <source>
        <dbReference type="EMBL" id="MSS01851.1"/>
    </source>
</evidence>
<keyword evidence="5 8" id="KW-0328">Glycosyltransferase</keyword>
<evidence type="ECO:0000256" key="6">
    <source>
        <dbReference type="ARBA" id="ARBA00022679"/>
    </source>
</evidence>
<dbReference type="NCBIfam" id="NF006054">
    <property type="entry name" value="PRK08202.1"/>
    <property type="match status" value="1"/>
</dbReference>
<reference evidence="11 12" key="1">
    <citation type="submission" date="2019-08" db="EMBL/GenBank/DDBJ databases">
        <title>In-depth cultivation of the pig gut microbiome towards novel bacterial diversity and tailored functional studies.</title>
        <authorList>
            <person name="Wylensek D."/>
            <person name="Hitch T.C.A."/>
            <person name="Clavel T."/>
        </authorList>
    </citation>
    <scope>NUCLEOTIDE SEQUENCE [LARGE SCALE GENOMIC DNA]</scope>
    <source>
        <strain evidence="11 12">LKV-178-WT-2G</strain>
    </source>
</reference>